<feature type="compositionally biased region" description="Basic and acidic residues" evidence="19">
    <location>
        <begin position="379"/>
        <end position="393"/>
    </location>
</feature>
<evidence type="ECO:0000313" key="23">
    <source>
        <dbReference type="EMBL" id="EGS22033.1"/>
    </source>
</evidence>
<feature type="domain" description="UBZ4-type" evidence="22">
    <location>
        <begin position="200"/>
        <end position="228"/>
    </location>
</feature>
<dbReference type="AlphaFoldDB" id="G0S3X1"/>
<dbReference type="GO" id="GO:0006301">
    <property type="term" value="P:DNA damage tolerance"/>
    <property type="evidence" value="ECO:0007669"/>
    <property type="project" value="InterPro"/>
</dbReference>
<evidence type="ECO:0000256" key="15">
    <source>
        <dbReference type="ARBA" id="ARBA00023242"/>
    </source>
</evidence>
<dbReference type="OrthoDB" id="9049620at2759"/>
<dbReference type="InterPro" id="IPR013083">
    <property type="entry name" value="Znf_RING/FYVE/PHD"/>
</dbReference>
<accession>G0S3X1</accession>
<evidence type="ECO:0000256" key="18">
    <source>
        <dbReference type="RuleBase" id="RU368093"/>
    </source>
</evidence>
<dbReference type="SMART" id="SM00734">
    <property type="entry name" value="ZnF_Rad18"/>
    <property type="match status" value="1"/>
</dbReference>
<feature type="domain" description="SAP" evidence="21">
    <location>
        <begin position="271"/>
        <end position="305"/>
    </location>
</feature>
<dbReference type="Gene3D" id="3.30.40.10">
    <property type="entry name" value="Zinc/RING finger domain, C3HC4 (zinc finger)"/>
    <property type="match status" value="1"/>
</dbReference>
<evidence type="ECO:0000256" key="14">
    <source>
        <dbReference type="ARBA" id="ARBA00023204"/>
    </source>
</evidence>
<evidence type="ECO:0000256" key="9">
    <source>
        <dbReference type="ARBA" id="ARBA00022763"/>
    </source>
</evidence>
<evidence type="ECO:0000256" key="11">
    <source>
        <dbReference type="ARBA" id="ARBA00022786"/>
    </source>
</evidence>
<dbReference type="SMART" id="SM00513">
    <property type="entry name" value="SAP"/>
    <property type="match status" value="1"/>
</dbReference>
<protein>
    <recommendedName>
        <fullName evidence="6 18">Postreplication repair E3 ubiquitin-protein ligase RAD18</fullName>
        <ecNumber evidence="5 18">2.3.2.27</ecNumber>
    </recommendedName>
    <alternativeName>
        <fullName evidence="18">RING-type E3 ubiquitin transferase RAD18</fullName>
    </alternativeName>
</protein>
<comment type="catalytic activity">
    <reaction evidence="1 18">
        <text>S-ubiquitinyl-[E2 ubiquitin-conjugating enzyme]-L-cysteine + [acceptor protein]-L-lysine = [E2 ubiquitin-conjugating enzyme]-L-cysteine + N(6)-ubiquitinyl-[acceptor protein]-L-lysine.</text>
        <dbReference type="EC" id="2.3.2.27"/>
    </reaction>
</comment>
<evidence type="ECO:0000259" key="20">
    <source>
        <dbReference type="PROSITE" id="PS50089"/>
    </source>
</evidence>
<dbReference type="InterPro" id="IPR003034">
    <property type="entry name" value="SAP_dom"/>
</dbReference>
<dbReference type="InterPro" id="IPR039577">
    <property type="entry name" value="Rad18"/>
</dbReference>
<dbReference type="PROSITE" id="PS50089">
    <property type="entry name" value="ZF_RING_2"/>
    <property type="match status" value="1"/>
</dbReference>
<keyword evidence="9 17" id="KW-0227">DNA damage</keyword>
<evidence type="ECO:0000313" key="24">
    <source>
        <dbReference type="Proteomes" id="UP000008066"/>
    </source>
</evidence>
<dbReference type="FunFam" id="3.30.40.10:FF:000172">
    <property type="entry name" value="E3 ubiquitin-protein ligase RAD18"/>
    <property type="match status" value="1"/>
</dbReference>
<gene>
    <name evidence="23" type="ORF">CTHT_0039180</name>
</gene>
<feature type="region of interest" description="Disordered" evidence="19">
    <location>
        <begin position="379"/>
        <end position="449"/>
    </location>
</feature>
<evidence type="ECO:0000256" key="2">
    <source>
        <dbReference type="ARBA" id="ARBA00004123"/>
    </source>
</evidence>
<dbReference type="GO" id="GO:0008270">
    <property type="term" value="F:zinc ion binding"/>
    <property type="evidence" value="ECO:0007669"/>
    <property type="project" value="UniProtKB-KW"/>
</dbReference>
<dbReference type="Proteomes" id="UP000008066">
    <property type="component" value="Unassembled WGS sequence"/>
</dbReference>
<evidence type="ECO:0000256" key="8">
    <source>
        <dbReference type="ARBA" id="ARBA00022723"/>
    </source>
</evidence>
<dbReference type="eggNOG" id="KOG0287">
    <property type="taxonomic scope" value="Eukaryota"/>
</dbReference>
<dbReference type="SMART" id="SM00184">
    <property type="entry name" value="RING"/>
    <property type="match status" value="1"/>
</dbReference>
<evidence type="ECO:0000256" key="16">
    <source>
        <dbReference type="PROSITE-ProRule" id="PRU00175"/>
    </source>
</evidence>
<dbReference type="OMA" id="IPNTGPR"/>
<sequence length="449" mass="49544">MDVPDATDWLGTPLAGLHELEQTLRCRICKDFFNSPVLTSCNHTFCSACIRRTLSVNNSRCPTCQAEDQATKLRGNWAMRDAVEAFQKHRNAILSFTRAAMAQTQPPVKAPAHLSETSTDSGSPFVEVLSPKRKSPMTLVVEDLDPKRPRLEPRASRTKALAALLSNSDSTESKEPAFHSGETHSLRAARSFAKNADDALVECPCCGQRMRESRVNQHLDKDCPVMNGSTLSASSSNTSLNFLAAPTSTSIPAALQPPKQKPPERLAPLAYSMLKDHQLRKKMADLGLPTTGSRQMLERRHQEWVTLWNANCDSARPKSRAELLRELDVWERTQGSLAPTHTRAALSGAQIKDKNFDRVGWMAKYRDMFRELTEQARASMEKAKKGAEEKKEGSAPAQSTVEERGEGLAEKTAQEIHSPQAEAPDEEASSERLPESEVVPETPAPEPAP</sequence>
<dbReference type="GO" id="GO:0061630">
    <property type="term" value="F:ubiquitin protein ligase activity"/>
    <property type="evidence" value="ECO:0007669"/>
    <property type="project" value="UniProtKB-UniRule"/>
</dbReference>
<keyword evidence="7 18" id="KW-0808">Transferase</keyword>
<dbReference type="NCBIfam" id="TIGR00599">
    <property type="entry name" value="rad18"/>
    <property type="match status" value="1"/>
</dbReference>
<dbReference type="PROSITE" id="PS51908">
    <property type="entry name" value="ZF_UBZ4"/>
    <property type="match status" value="1"/>
</dbReference>
<keyword evidence="24" id="KW-1185">Reference proteome</keyword>
<dbReference type="Gene3D" id="3.30.160.60">
    <property type="entry name" value="Classic Zinc Finger"/>
    <property type="match status" value="1"/>
</dbReference>
<dbReference type="STRING" id="759272.G0S3X1"/>
<dbReference type="KEGG" id="cthr:CTHT_0039180"/>
<evidence type="ECO:0000256" key="1">
    <source>
        <dbReference type="ARBA" id="ARBA00000900"/>
    </source>
</evidence>
<keyword evidence="11 18" id="KW-0833">Ubl conjugation pathway</keyword>
<dbReference type="InterPro" id="IPR006642">
    <property type="entry name" value="Rad18_UBZ4"/>
</dbReference>
<dbReference type="GO" id="GO:0005634">
    <property type="term" value="C:nucleus"/>
    <property type="evidence" value="ECO:0007669"/>
    <property type="project" value="UniProtKB-SubCell"/>
</dbReference>
<comment type="pathway">
    <text evidence="3 18">Protein modification; protein ubiquitination.</text>
</comment>
<evidence type="ECO:0000256" key="17">
    <source>
        <dbReference type="PROSITE-ProRule" id="PRU01256"/>
    </source>
</evidence>
<evidence type="ECO:0000259" key="22">
    <source>
        <dbReference type="PROSITE" id="PS51908"/>
    </source>
</evidence>
<dbReference type="EMBL" id="GL988041">
    <property type="protein sequence ID" value="EGS22033.1"/>
    <property type="molecule type" value="Genomic_DNA"/>
</dbReference>
<feature type="compositionally biased region" description="Basic and acidic residues" evidence="19">
    <location>
        <begin position="401"/>
        <end position="414"/>
    </location>
</feature>
<evidence type="ECO:0000256" key="19">
    <source>
        <dbReference type="SAM" id="MobiDB-lite"/>
    </source>
</evidence>
<keyword evidence="15 18" id="KW-0539">Nucleus</keyword>
<comment type="subunit">
    <text evidence="18">Interacts with E2 UBC2, forming a complex with ubiquitin ligase activity.</text>
</comment>
<dbReference type="InterPro" id="IPR017907">
    <property type="entry name" value="Znf_RING_CS"/>
</dbReference>
<feature type="region of interest" description="Disordered" evidence="19">
    <location>
        <begin position="104"/>
        <end position="128"/>
    </location>
</feature>
<dbReference type="UniPathway" id="UPA00143"/>
<dbReference type="EC" id="2.3.2.27" evidence="5 18"/>
<feature type="domain" description="RING-type" evidence="20">
    <location>
        <begin position="26"/>
        <end position="65"/>
    </location>
</feature>
<dbReference type="PROSITE" id="PS50800">
    <property type="entry name" value="SAP"/>
    <property type="match status" value="1"/>
</dbReference>
<proteinExistence type="inferred from homology"/>
<keyword evidence="8 18" id="KW-0479">Metal-binding</keyword>
<evidence type="ECO:0000256" key="6">
    <source>
        <dbReference type="ARBA" id="ARBA00015551"/>
    </source>
</evidence>
<dbReference type="GO" id="GO:0003697">
    <property type="term" value="F:single-stranded DNA binding"/>
    <property type="evidence" value="ECO:0007669"/>
    <property type="project" value="UniProtKB-UniRule"/>
</dbReference>
<comment type="similarity">
    <text evidence="4 18">Belongs to the RAD18 family.</text>
</comment>
<evidence type="ECO:0000256" key="13">
    <source>
        <dbReference type="ARBA" id="ARBA00023125"/>
    </source>
</evidence>
<dbReference type="GO" id="GO:0006281">
    <property type="term" value="P:DNA repair"/>
    <property type="evidence" value="ECO:0007669"/>
    <property type="project" value="UniProtKB-KW"/>
</dbReference>
<dbReference type="InterPro" id="IPR001841">
    <property type="entry name" value="Znf_RING"/>
</dbReference>
<dbReference type="GeneID" id="18257956"/>
<evidence type="ECO:0000256" key="3">
    <source>
        <dbReference type="ARBA" id="ARBA00004906"/>
    </source>
</evidence>
<keyword evidence="10 16" id="KW-0863">Zinc-finger</keyword>
<dbReference type="PANTHER" id="PTHR14134:SF2">
    <property type="entry name" value="E3 UBIQUITIN-PROTEIN LIGASE RAD18"/>
    <property type="match status" value="1"/>
</dbReference>
<evidence type="ECO:0000256" key="5">
    <source>
        <dbReference type="ARBA" id="ARBA00012483"/>
    </source>
</evidence>
<dbReference type="Pfam" id="PF13923">
    <property type="entry name" value="zf-C3HC4_2"/>
    <property type="match status" value="1"/>
</dbReference>
<evidence type="ECO:0000256" key="10">
    <source>
        <dbReference type="ARBA" id="ARBA00022771"/>
    </source>
</evidence>
<evidence type="ECO:0000256" key="7">
    <source>
        <dbReference type="ARBA" id="ARBA00022679"/>
    </source>
</evidence>
<dbReference type="PROSITE" id="PS00518">
    <property type="entry name" value="ZF_RING_1"/>
    <property type="match status" value="1"/>
</dbReference>
<evidence type="ECO:0000259" key="21">
    <source>
        <dbReference type="PROSITE" id="PS50800"/>
    </source>
</evidence>
<dbReference type="PANTHER" id="PTHR14134">
    <property type="entry name" value="E3 UBIQUITIN-PROTEIN LIGASE RAD18"/>
    <property type="match status" value="1"/>
</dbReference>
<dbReference type="GO" id="GO:0006513">
    <property type="term" value="P:protein monoubiquitination"/>
    <property type="evidence" value="ECO:0007669"/>
    <property type="project" value="InterPro"/>
</dbReference>
<comment type="function">
    <text evidence="18">E3 RING-finger protein, member of the UBC2/RAD6 epistasis group. Associates to the E2 ubiquitin conjugating enzyme UBC2/RAD6 to form the UBC2-RAD18 ubiquitin ligase complex involved in postreplicative repair (PRR) of damaged DNA.</text>
</comment>
<reference evidence="23 24" key="1">
    <citation type="journal article" date="2011" name="Cell">
        <title>Insight into structure and assembly of the nuclear pore complex by utilizing the genome of a eukaryotic thermophile.</title>
        <authorList>
            <person name="Amlacher S."/>
            <person name="Sarges P."/>
            <person name="Flemming D."/>
            <person name="van Noort V."/>
            <person name="Kunze R."/>
            <person name="Devos D.P."/>
            <person name="Arumugam M."/>
            <person name="Bork P."/>
            <person name="Hurt E."/>
        </authorList>
    </citation>
    <scope>NUCLEOTIDE SEQUENCE [LARGE SCALE GENOMIC DNA]</scope>
    <source>
        <strain evidence="24">DSM 1495 / CBS 144.50 / IMI 039719</strain>
    </source>
</reference>
<evidence type="ECO:0000256" key="12">
    <source>
        <dbReference type="ARBA" id="ARBA00022833"/>
    </source>
</evidence>
<dbReference type="InterPro" id="IPR004580">
    <property type="entry name" value="Rad18_fungi"/>
</dbReference>
<comment type="subcellular location">
    <subcellularLocation>
        <location evidence="2 18">Nucleus</location>
    </subcellularLocation>
</comment>
<keyword evidence="12 18" id="KW-0862">Zinc</keyword>
<keyword evidence="13 18" id="KW-0238">DNA-binding</keyword>
<evidence type="ECO:0000256" key="4">
    <source>
        <dbReference type="ARBA" id="ARBA00009506"/>
    </source>
</evidence>
<keyword evidence="14 17" id="KW-0234">DNA repair</keyword>
<dbReference type="Pfam" id="PF02037">
    <property type="entry name" value="SAP"/>
    <property type="match status" value="1"/>
</dbReference>
<dbReference type="HOGENOM" id="CLU_028491_2_0_1"/>
<name>G0S3X1_CHATD</name>
<dbReference type="RefSeq" id="XP_006694329.1">
    <property type="nucleotide sequence ID" value="XM_006694266.1"/>
</dbReference>
<dbReference type="SUPFAM" id="SSF57850">
    <property type="entry name" value="RING/U-box"/>
    <property type="match status" value="1"/>
</dbReference>
<organism evidence="24">
    <name type="scientific">Chaetomium thermophilum (strain DSM 1495 / CBS 144.50 / IMI 039719)</name>
    <name type="common">Thermochaetoides thermophila</name>
    <dbReference type="NCBI Taxonomy" id="759272"/>
    <lineage>
        <taxon>Eukaryota</taxon>
        <taxon>Fungi</taxon>
        <taxon>Dikarya</taxon>
        <taxon>Ascomycota</taxon>
        <taxon>Pezizomycotina</taxon>
        <taxon>Sordariomycetes</taxon>
        <taxon>Sordariomycetidae</taxon>
        <taxon>Sordariales</taxon>
        <taxon>Chaetomiaceae</taxon>
        <taxon>Thermochaetoides</taxon>
    </lineage>
</organism>
<dbReference type="GO" id="GO:0097505">
    <property type="term" value="C:Rad6-Rad18 complex"/>
    <property type="evidence" value="ECO:0007669"/>
    <property type="project" value="TreeGrafter"/>
</dbReference>